<evidence type="ECO:0000256" key="8">
    <source>
        <dbReference type="ARBA" id="ARBA00022692"/>
    </source>
</evidence>
<comment type="similarity">
    <text evidence="3">Belongs to the LptF/LptG family.</text>
</comment>
<feature type="transmembrane region" description="Helical" evidence="12">
    <location>
        <begin position="97"/>
        <end position="119"/>
    </location>
</feature>
<evidence type="ECO:0000256" key="11">
    <source>
        <dbReference type="ARBA" id="ARBA00026081"/>
    </source>
</evidence>
<reference evidence="13 14" key="1">
    <citation type="submission" date="2024-03" db="EMBL/GenBank/DDBJ databases">
        <title>Role of Flies in the Dissemination of Carbapenem-Resistant Enterobacteriaceae (CRE): An Epidemiological and Genomic Study in China.</title>
        <authorList>
            <person name="Chen K."/>
            <person name="Zhang R."/>
            <person name="Chen S."/>
        </authorList>
    </citation>
    <scope>NUCLEOTIDE SEQUENCE [LARGE SCALE GENOMIC DNA]</scope>
    <source>
        <strain evidence="14">fly-313</strain>
    </source>
</reference>
<dbReference type="NCBIfam" id="TIGR04407">
    <property type="entry name" value="LptF_YjgP"/>
    <property type="match status" value="1"/>
</dbReference>
<keyword evidence="14" id="KW-1185">Reference proteome</keyword>
<keyword evidence="10 12" id="KW-0472">Membrane</keyword>
<evidence type="ECO:0000256" key="7">
    <source>
        <dbReference type="ARBA" id="ARBA00022519"/>
    </source>
</evidence>
<keyword evidence="5" id="KW-0813">Transport</keyword>
<evidence type="ECO:0000256" key="2">
    <source>
        <dbReference type="ARBA" id="ARBA00004429"/>
    </source>
</evidence>
<evidence type="ECO:0000256" key="6">
    <source>
        <dbReference type="ARBA" id="ARBA00022475"/>
    </source>
</evidence>
<feature type="transmembrane region" description="Helical" evidence="12">
    <location>
        <begin position="328"/>
        <end position="348"/>
    </location>
</feature>
<evidence type="ECO:0000256" key="3">
    <source>
        <dbReference type="ARBA" id="ARBA00007725"/>
    </source>
</evidence>
<keyword evidence="8 12" id="KW-0812">Transmembrane</keyword>
<accession>A0ABV4A2T9</accession>
<dbReference type="InterPro" id="IPR030922">
    <property type="entry name" value="LptF"/>
</dbReference>
<keyword evidence="7" id="KW-0997">Cell inner membrane</keyword>
<organism evidence="13 14">
    <name type="scientific">Pseudenterobacter timonensis</name>
    <dbReference type="NCBI Taxonomy" id="1755099"/>
    <lineage>
        <taxon>Bacteria</taxon>
        <taxon>Pseudomonadati</taxon>
        <taxon>Pseudomonadota</taxon>
        <taxon>Gammaproteobacteria</taxon>
        <taxon>Enterobacterales</taxon>
        <taxon>Enterobacteriaceae</taxon>
        <taxon>Pseudenterobacter</taxon>
    </lineage>
</organism>
<feature type="transmembrane region" description="Helical" evidence="12">
    <location>
        <begin position="296"/>
        <end position="316"/>
    </location>
</feature>
<dbReference type="EMBL" id="JBFZPZ010000002">
    <property type="protein sequence ID" value="MEX9251566.1"/>
    <property type="molecule type" value="Genomic_DNA"/>
</dbReference>
<gene>
    <name evidence="13" type="primary">lptF</name>
    <name evidence="13" type="ORF">AB7Z85_03410</name>
</gene>
<evidence type="ECO:0000313" key="14">
    <source>
        <dbReference type="Proteomes" id="UP001561463"/>
    </source>
</evidence>
<evidence type="ECO:0000256" key="1">
    <source>
        <dbReference type="ARBA" id="ARBA00002265"/>
    </source>
</evidence>
<evidence type="ECO:0000256" key="5">
    <source>
        <dbReference type="ARBA" id="ARBA00022448"/>
    </source>
</evidence>
<evidence type="ECO:0000256" key="10">
    <source>
        <dbReference type="ARBA" id="ARBA00023136"/>
    </source>
</evidence>
<dbReference type="PANTHER" id="PTHR33529">
    <property type="entry name" value="SLR0882 PROTEIN-RELATED"/>
    <property type="match status" value="1"/>
</dbReference>
<proteinExistence type="inferred from homology"/>
<evidence type="ECO:0000256" key="9">
    <source>
        <dbReference type="ARBA" id="ARBA00022989"/>
    </source>
</evidence>
<dbReference type="Pfam" id="PF03739">
    <property type="entry name" value="LptF_LptG"/>
    <property type="match status" value="1"/>
</dbReference>
<comment type="subcellular location">
    <subcellularLocation>
        <location evidence="2">Cell inner membrane</location>
        <topology evidence="2">Multi-pass membrane protein</topology>
    </subcellularLocation>
</comment>
<evidence type="ECO:0000256" key="12">
    <source>
        <dbReference type="SAM" id="Phobius"/>
    </source>
</evidence>
<keyword evidence="9 12" id="KW-1133">Transmembrane helix</keyword>
<dbReference type="RefSeq" id="WP_061707058.1">
    <property type="nucleotide sequence ID" value="NZ_CABKVX010000010.1"/>
</dbReference>
<dbReference type="PANTHER" id="PTHR33529:SF7">
    <property type="entry name" value="LIPOPOLYSACCHARIDE EXPORT SYSTEM PERMEASE PROTEIN LPTF"/>
    <property type="match status" value="1"/>
</dbReference>
<dbReference type="InterPro" id="IPR005495">
    <property type="entry name" value="LptG/LptF_permease"/>
</dbReference>
<feature type="transmembrane region" description="Helical" evidence="12">
    <location>
        <begin position="266"/>
        <end position="289"/>
    </location>
</feature>
<protein>
    <recommendedName>
        <fullName evidence="4">Lipopolysaccharide export system permease protein LptF</fullName>
    </recommendedName>
</protein>
<feature type="transmembrane region" description="Helical" evidence="12">
    <location>
        <begin position="59"/>
        <end position="76"/>
    </location>
</feature>
<comment type="caution">
    <text evidence="13">The sequence shown here is derived from an EMBL/GenBank/DDBJ whole genome shotgun (WGS) entry which is preliminary data.</text>
</comment>
<dbReference type="Proteomes" id="UP001561463">
    <property type="component" value="Unassembled WGS sequence"/>
</dbReference>
<evidence type="ECO:0000256" key="4">
    <source>
        <dbReference type="ARBA" id="ARBA00014213"/>
    </source>
</evidence>
<evidence type="ECO:0000313" key="13">
    <source>
        <dbReference type="EMBL" id="MEX9251566.1"/>
    </source>
</evidence>
<name>A0ABV4A2T9_9ENTR</name>
<comment type="subunit">
    <text evidence="11">Component of the lipopolysaccharide transport and assembly complex. The LptBFG transporter is composed of two ATP-binding proteins (LptB) and two transmembrane proteins (LptF and LptG).</text>
</comment>
<comment type="function">
    <text evidence="1">Part of the ABC transporter complex LptBFG involved in the translocation of lipopolysaccharide (LPS) from the inner membrane to the outer membrane.</text>
</comment>
<feature type="transmembrane region" description="Helical" evidence="12">
    <location>
        <begin position="16"/>
        <end position="39"/>
    </location>
</feature>
<sequence length="366" mass="40457">MIIIRYLVRETLKSQLAILFILLLIFFCQKLVKILGAAVDGEIPTNLVLSLLGLGVPEMAQLILPLSLFLGLLMTLGKLYTESEITVMHACGLSKAVLVKAAMVLALFTGIIAAVNVMWAGPWSSRHQDEVLAEAKANPGMAALAQGQFQQATDGNSVLFIESVDGSRFNDVFLAQLRPKGNARPSVVVADSGQLSQRKDGSQIVTLDKGTRFEGTALLRDFRITDFQNYQAIIGHQAVTLDPTDTEQMNMRTLINTDNDRARAELHWRITLVFTVFMMALMVVPLSVVNPRQGRVLSMLPAMLLYLVFFLLQTSIKSNGGKGKIDPVVWTWVVNGFYLLLALALNVWDTVPMRRIRARFVRKGAV</sequence>
<keyword evidence="6" id="KW-1003">Cell membrane</keyword>